<organism evidence="1 2">
    <name type="scientific">Apiospora kogelbergensis</name>
    <dbReference type="NCBI Taxonomy" id="1337665"/>
    <lineage>
        <taxon>Eukaryota</taxon>
        <taxon>Fungi</taxon>
        <taxon>Dikarya</taxon>
        <taxon>Ascomycota</taxon>
        <taxon>Pezizomycotina</taxon>
        <taxon>Sordariomycetes</taxon>
        <taxon>Xylariomycetidae</taxon>
        <taxon>Amphisphaeriales</taxon>
        <taxon>Apiosporaceae</taxon>
        <taxon>Apiospora</taxon>
    </lineage>
</organism>
<reference evidence="1 2" key="1">
    <citation type="submission" date="2023-01" db="EMBL/GenBank/DDBJ databases">
        <title>Analysis of 21 Apiospora genomes using comparative genomics revels a genus with tremendous synthesis potential of carbohydrate active enzymes and secondary metabolites.</title>
        <authorList>
            <person name="Sorensen T."/>
        </authorList>
    </citation>
    <scope>NUCLEOTIDE SEQUENCE [LARGE SCALE GENOMIC DNA]</scope>
    <source>
        <strain evidence="1 2">CBS 117206</strain>
    </source>
</reference>
<accession>A0AAW0R5I0</accession>
<sequence length="98" mass="10547">MAQGVSATKHRRVIVKKLYASGKTATAGSGAERVGDLKINLKGVNWGEVPRTTAPDNRSLLYQFDATLRMGIAGESGLRTFKLLRNGQEIGTVAFKAQ</sequence>
<name>A0AAW0R5I0_9PEZI</name>
<gene>
    <name evidence="1" type="ORF">PG999_001532</name>
</gene>
<evidence type="ECO:0000313" key="1">
    <source>
        <dbReference type="EMBL" id="KAK8129152.1"/>
    </source>
</evidence>
<proteinExistence type="predicted"/>
<protein>
    <submittedName>
        <fullName evidence="1">Uncharacterized protein</fullName>
    </submittedName>
</protein>
<dbReference type="EMBL" id="JAQQWP010000002">
    <property type="protein sequence ID" value="KAK8129152.1"/>
    <property type="molecule type" value="Genomic_DNA"/>
</dbReference>
<keyword evidence="2" id="KW-1185">Reference proteome</keyword>
<comment type="caution">
    <text evidence="1">The sequence shown here is derived from an EMBL/GenBank/DDBJ whole genome shotgun (WGS) entry which is preliminary data.</text>
</comment>
<evidence type="ECO:0000313" key="2">
    <source>
        <dbReference type="Proteomes" id="UP001392437"/>
    </source>
</evidence>
<dbReference type="Proteomes" id="UP001392437">
    <property type="component" value="Unassembled WGS sequence"/>
</dbReference>
<dbReference type="AlphaFoldDB" id="A0AAW0R5I0"/>